<evidence type="ECO:0000313" key="3">
    <source>
        <dbReference type="Proteomes" id="UP001321786"/>
    </source>
</evidence>
<sequence length="391" mass="45928">MNYISRLNYYKIGVKENLFDEITLRTIETYFEYRWKNIDVNSNKLVKIINDQQDLMFEVQKIQRNEYSFILSKDLKNTLSFKKIIEKTSTICRANRIYILPKCDKEKVIIIGDIHSDPISIKSILEACNFYKMISHKEPIRLIFMGDYVDRGKEHLKTIDLILLLKYVFPNNIYLLRGNHDGGFIENNGQVKTPYKVPEDEDKNDYFPLYLKNLEKNNPNIIEPFISDYFNFFNSLAIIAVFKANEKIHLTCHAGIPRPSTTKQTHYEYIKCLSDLTNDQILDSIDKSIVQNIIWSDPIEDEQADLHLNLGRFKYTKQDFETYKNYIDIDKFYRGHQVQENGIKEYFESNLISVYSTGDNMMYVKNTSSAYKGVTPKVVSISNGNTNYLRI</sequence>
<dbReference type="KEGG" id="hprf:HLPR_18670"/>
<name>A0AAU9E4F3_9FIRM</name>
<dbReference type="GO" id="GO:0016787">
    <property type="term" value="F:hydrolase activity"/>
    <property type="evidence" value="ECO:0007669"/>
    <property type="project" value="InterPro"/>
</dbReference>
<dbReference type="AlphaFoldDB" id="A0AAU9E4F3"/>
<gene>
    <name evidence="2" type="ORF">HLPR_18670</name>
</gene>
<organism evidence="2 3">
    <name type="scientific">Helicovermis profundi</name>
    <dbReference type="NCBI Taxonomy" id="3065157"/>
    <lineage>
        <taxon>Bacteria</taxon>
        <taxon>Bacillati</taxon>
        <taxon>Bacillota</taxon>
        <taxon>Clostridia</taxon>
        <taxon>Helicovermis</taxon>
    </lineage>
</organism>
<evidence type="ECO:0000259" key="1">
    <source>
        <dbReference type="SMART" id="SM00156"/>
    </source>
</evidence>
<dbReference type="RefSeq" id="WP_338535164.1">
    <property type="nucleotide sequence ID" value="NZ_AP028654.1"/>
</dbReference>
<dbReference type="EMBL" id="AP028654">
    <property type="protein sequence ID" value="BEP29536.1"/>
    <property type="molecule type" value="Genomic_DNA"/>
</dbReference>
<reference evidence="2 3" key="1">
    <citation type="submission" date="2023-08" db="EMBL/GenBank/DDBJ databases">
        <title>Helicovermis profunda gen. nov., sp. nov., a novel mesophilic, fermentative bacterium within the Bacillota from a deep-sea hydrothermal vent chimney.</title>
        <authorList>
            <person name="Miyazaki U."/>
            <person name="Mizutani D."/>
            <person name="Hashimoto Y."/>
            <person name="Tame A."/>
            <person name="Sawayama S."/>
            <person name="Miyazaki J."/>
            <person name="Takai K."/>
            <person name="Nakagawa S."/>
        </authorList>
    </citation>
    <scope>NUCLEOTIDE SEQUENCE [LARGE SCALE GENOMIC DNA]</scope>
    <source>
        <strain evidence="2 3">S502</strain>
    </source>
</reference>
<dbReference type="PANTHER" id="PTHR11668">
    <property type="entry name" value="SERINE/THREONINE PROTEIN PHOSPHATASE"/>
    <property type="match status" value="1"/>
</dbReference>
<proteinExistence type="predicted"/>
<dbReference type="CDD" id="cd00144">
    <property type="entry name" value="MPP_PPP_family"/>
    <property type="match status" value="1"/>
</dbReference>
<dbReference type="InterPro" id="IPR004843">
    <property type="entry name" value="Calcineurin-like_PHP"/>
</dbReference>
<dbReference type="Pfam" id="PF00149">
    <property type="entry name" value="Metallophos"/>
    <property type="match status" value="1"/>
</dbReference>
<dbReference type="PANTHER" id="PTHR11668:SF496">
    <property type="entry name" value="SERINE_THREONINE-PROTEIN PHOSPHATASE"/>
    <property type="match status" value="1"/>
</dbReference>
<dbReference type="SMART" id="SM00156">
    <property type="entry name" value="PP2Ac"/>
    <property type="match status" value="1"/>
</dbReference>
<accession>A0AAU9E4F3</accession>
<dbReference type="InterPro" id="IPR029052">
    <property type="entry name" value="Metallo-depent_PP-like"/>
</dbReference>
<dbReference type="PRINTS" id="PR00114">
    <property type="entry name" value="STPHPHTASE"/>
</dbReference>
<keyword evidence="3" id="KW-1185">Reference proteome</keyword>
<dbReference type="Gene3D" id="3.60.21.10">
    <property type="match status" value="1"/>
</dbReference>
<feature type="domain" description="Serine/threonine specific protein phosphatases" evidence="1">
    <location>
        <begin position="91"/>
        <end position="378"/>
    </location>
</feature>
<dbReference type="Proteomes" id="UP001321786">
    <property type="component" value="Chromosome"/>
</dbReference>
<dbReference type="SUPFAM" id="SSF56300">
    <property type="entry name" value="Metallo-dependent phosphatases"/>
    <property type="match status" value="1"/>
</dbReference>
<dbReference type="InterPro" id="IPR006186">
    <property type="entry name" value="Ser/Thr-sp_prot-phosphatase"/>
</dbReference>
<dbReference type="InterPro" id="IPR050341">
    <property type="entry name" value="PP1_catalytic_subunit"/>
</dbReference>
<evidence type="ECO:0000313" key="2">
    <source>
        <dbReference type="EMBL" id="BEP29536.1"/>
    </source>
</evidence>
<protein>
    <recommendedName>
        <fullName evidence="1">Serine/threonine specific protein phosphatases domain-containing protein</fullName>
    </recommendedName>
</protein>